<gene>
    <name evidence="3" type="ORF">GJR95_07705</name>
</gene>
<feature type="chain" id="PRO_5027017332" description="DUF4384 domain-containing protein" evidence="1">
    <location>
        <begin position="20"/>
        <end position="511"/>
    </location>
</feature>
<feature type="domain" description="DUF4384" evidence="2">
    <location>
        <begin position="388"/>
        <end position="460"/>
    </location>
</feature>
<dbReference type="Pfam" id="PF14326">
    <property type="entry name" value="DUF4384"/>
    <property type="match status" value="1"/>
</dbReference>
<name>A0A6P1VTH8_9BACT</name>
<reference evidence="3 4" key="1">
    <citation type="submission" date="2019-11" db="EMBL/GenBank/DDBJ databases">
        <title>Spirosoma endbachense sp. nov., isolated from a natural salt meadow.</title>
        <authorList>
            <person name="Rojas J."/>
            <person name="Ambika Manirajan B."/>
            <person name="Ratering S."/>
            <person name="Suarez C."/>
            <person name="Geissler-Plaum R."/>
            <person name="Schnell S."/>
        </authorList>
    </citation>
    <scope>NUCLEOTIDE SEQUENCE [LARGE SCALE GENOMIC DNA]</scope>
    <source>
        <strain evidence="3 4">I-24</strain>
    </source>
</reference>
<sequence length="511" mass="57680">MVRYWFLLCFLLLTGLASGQPQPAQPKIEAPTFRPSDEVYIARQARRFLETAYYFRLNELGRPASDLSAAEKRQIMAGLLDRCFGNGNPLVVNDLDPYQRESSELPIKQYLVNVLTFYRAGDLAIGNDLTDGLHYGRIQANAAGKLFMPLYVSETLTGTYDNNRAPKKRHELRQVKEFRLEFTFDNSNCQRVFDNLKIGGIRRLAAIPSASRLLTGREDLAQMRAQEQDLNMVVDCLTEGIRRQLPAETKHILIDNFTFENRGISTEFGEALTQTLRQQLQQRTGAVVEILKSDNQTADYTVRGSFATTGDQVEIRAKLFNKQAAFERDLVSSDLPVRWVRQNQLTFESPKDANSLRMEAAVKTVMAPQSVGDFSIELQTNRGRQGVTYHEGERMTIKLKVSKPATVRLIYVLEDGTQTLLFDNYRIDGQAVGQFIDVPGDFECSSPFGQEFLLAFATTDTFAPLETKKQNSFNVLTGELTNTVLRTVRGLRANGIIVADKVQITTRPVRF</sequence>
<dbReference type="EMBL" id="CP045997">
    <property type="protein sequence ID" value="QHV94909.1"/>
    <property type="molecule type" value="Genomic_DNA"/>
</dbReference>
<evidence type="ECO:0000313" key="4">
    <source>
        <dbReference type="Proteomes" id="UP000464577"/>
    </source>
</evidence>
<organism evidence="3 4">
    <name type="scientific">Spirosoma endbachense</name>
    <dbReference type="NCBI Taxonomy" id="2666025"/>
    <lineage>
        <taxon>Bacteria</taxon>
        <taxon>Pseudomonadati</taxon>
        <taxon>Bacteroidota</taxon>
        <taxon>Cytophagia</taxon>
        <taxon>Cytophagales</taxon>
        <taxon>Cytophagaceae</taxon>
        <taxon>Spirosoma</taxon>
    </lineage>
</organism>
<feature type="signal peptide" evidence="1">
    <location>
        <begin position="1"/>
        <end position="19"/>
    </location>
</feature>
<keyword evidence="1" id="KW-0732">Signal</keyword>
<proteinExistence type="predicted"/>
<evidence type="ECO:0000256" key="1">
    <source>
        <dbReference type="SAM" id="SignalP"/>
    </source>
</evidence>
<dbReference type="RefSeq" id="WP_162385325.1">
    <property type="nucleotide sequence ID" value="NZ_CP045997.1"/>
</dbReference>
<dbReference type="Proteomes" id="UP000464577">
    <property type="component" value="Chromosome"/>
</dbReference>
<dbReference type="InterPro" id="IPR025493">
    <property type="entry name" value="DUF4384"/>
</dbReference>
<evidence type="ECO:0000313" key="3">
    <source>
        <dbReference type="EMBL" id="QHV94909.1"/>
    </source>
</evidence>
<accession>A0A6P1VTH8</accession>
<dbReference type="KEGG" id="senf:GJR95_07705"/>
<protein>
    <recommendedName>
        <fullName evidence="2">DUF4384 domain-containing protein</fullName>
    </recommendedName>
</protein>
<dbReference type="AlphaFoldDB" id="A0A6P1VTH8"/>
<evidence type="ECO:0000259" key="2">
    <source>
        <dbReference type="Pfam" id="PF14326"/>
    </source>
</evidence>
<keyword evidence="4" id="KW-1185">Reference proteome</keyword>